<dbReference type="InterPro" id="IPR012933">
    <property type="entry name" value="HicA_mRNA_interferase"/>
</dbReference>
<dbReference type="STRING" id="1802689.A3F25_03075"/>
<gene>
    <name evidence="8" type="ORF">A3F25_03075</name>
</gene>
<keyword evidence="7" id="KW-0346">Stress response</keyword>
<organism evidence="8 9">
    <name type="scientific">Candidatus Yanofskybacteria bacterium RIFCSPHIGHO2_12_FULL_45_19b</name>
    <dbReference type="NCBI Taxonomy" id="1802689"/>
    <lineage>
        <taxon>Bacteria</taxon>
        <taxon>Candidatus Yanofskyibacteriota</taxon>
    </lineage>
</organism>
<keyword evidence="3" id="KW-0540">Nuclease</keyword>
<dbReference type="GO" id="GO:0016787">
    <property type="term" value="F:hydrolase activity"/>
    <property type="evidence" value="ECO:0007669"/>
    <property type="project" value="UniProtKB-KW"/>
</dbReference>
<sequence>MPRLPRVTARQVIVLLEKKGFKLARQSGSHKIYKSLAGVRVTVPFHDNKILHPKILKSIIEDAGIDLLE</sequence>
<evidence type="ECO:0000256" key="5">
    <source>
        <dbReference type="ARBA" id="ARBA00022801"/>
    </source>
</evidence>
<proteinExistence type="inferred from homology"/>
<dbReference type="Proteomes" id="UP000177478">
    <property type="component" value="Unassembled WGS sequence"/>
</dbReference>
<dbReference type="EMBL" id="MGKD01000031">
    <property type="protein sequence ID" value="OGN18761.1"/>
    <property type="molecule type" value="Genomic_DNA"/>
</dbReference>
<evidence type="ECO:0000256" key="2">
    <source>
        <dbReference type="ARBA" id="ARBA00022649"/>
    </source>
</evidence>
<keyword evidence="4" id="KW-0255">Endonuclease</keyword>
<dbReference type="SUPFAM" id="SSF54786">
    <property type="entry name" value="YcfA/nrd intein domain"/>
    <property type="match status" value="1"/>
</dbReference>
<evidence type="ECO:0000256" key="1">
    <source>
        <dbReference type="ARBA" id="ARBA00006620"/>
    </source>
</evidence>
<reference evidence="8 9" key="1">
    <citation type="journal article" date="2016" name="Nat. Commun.">
        <title>Thousands of microbial genomes shed light on interconnected biogeochemical processes in an aquifer system.</title>
        <authorList>
            <person name="Anantharaman K."/>
            <person name="Brown C.T."/>
            <person name="Hug L.A."/>
            <person name="Sharon I."/>
            <person name="Castelle C.J."/>
            <person name="Probst A.J."/>
            <person name="Thomas B.C."/>
            <person name="Singh A."/>
            <person name="Wilkins M.J."/>
            <person name="Karaoz U."/>
            <person name="Brodie E.L."/>
            <person name="Williams K.H."/>
            <person name="Hubbard S.S."/>
            <person name="Banfield J.F."/>
        </authorList>
    </citation>
    <scope>NUCLEOTIDE SEQUENCE [LARGE SCALE GENOMIC DNA]</scope>
</reference>
<evidence type="ECO:0000313" key="8">
    <source>
        <dbReference type="EMBL" id="OGN18761.1"/>
    </source>
</evidence>
<evidence type="ECO:0000313" key="9">
    <source>
        <dbReference type="Proteomes" id="UP000177478"/>
    </source>
</evidence>
<protein>
    <recommendedName>
        <fullName evidence="10">Addiction module toxin, HicA family</fullName>
    </recommendedName>
</protein>
<evidence type="ECO:0000256" key="6">
    <source>
        <dbReference type="ARBA" id="ARBA00022884"/>
    </source>
</evidence>
<dbReference type="AlphaFoldDB" id="A0A1F8G0J1"/>
<evidence type="ECO:0008006" key="10">
    <source>
        <dbReference type="Google" id="ProtNLM"/>
    </source>
</evidence>
<keyword evidence="2" id="KW-1277">Toxin-antitoxin system</keyword>
<accession>A0A1F8G0J1</accession>
<dbReference type="Pfam" id="PF07927">
    <property type="entry name" value="HicA_toxin"/>
    <property type="match status" value="1"/>
</dbReference>
<dbReference type="PANTHER" id="PTHR34873">
    <property type="entry name" value="SSR1766 PROTEIN"/>
    <property type="match status" value="1"/>
</dbReference>
<keyword evidence="6" id="KW-0694">RNA-binding</keyword>
<evidence type="ECO:0000256" key="4">
    <source>
        <dbReference type="ARBA" id="ARBA00022759"/>
    </source>
</evidence>
<name>A0A1F8G0J1_9BACT</name>
<dbReference type="InterPro" id="IPR038570">
    <property type="entry name" value="HicA_sf"/>
</dbReference>
<dbReference type="GO" id="GO:0003729">
    <property type="term" value="F:mRNA binding"/>
    <property type="evidence" value="ECO:0007669"/>
    <property type="project" value="InterPro"/>
</dbReference>
<evidence type="ECO:0000256" key="7">
    <source>
        <dbReference type="ARBA" id="ARBA00023016"/>
    </source>
</evidence>
<dbReference type="PANTHER" id="PTHR34873:SF3">
    <property type="entry name" value="ADDICTION MODULE TOXIN, HICA FAMILY"/>
    <property type="match status" value="1"/>
</dbReference>
<comment type="similarity">
    <text evidence="1">Belongs to the HicA mRNA interferase family.</text>
</comment>
<dbReference type="Gene3D" id="3.30.920.30">
    <property type="entry name" value="Hypothetical protein"/>
    <property type="match status" value="1"/>
</dbReference>
<evidence type="ECO:0000256" key="3">
    <source>
        <dbReference type="ARBA" id="ARBA00022722"/>
    </source>
</evidence>
<comment type="caution">
    <text evidence="8">The sequence shown here is derived from an EMBL/GenBank/DDBJ whole genome shotgun (WGS) entry which is preliminary data.</text>
</comment>
<keyword evidence="5" id="KW-0378">Hydrolase</keyword>
<dbReference type="GO" id="GO:0004519">
    <property type="term" value="F:endonuclease activity"/>
    <property type="evidence" value="ECO:0007669"/>
    <property type="project" value="UniProtKB-KW"/>
</dbReference>